<gene>
    <name evidence="2" type="ORF">SNAT2548_LOCUS34300</name>
</gene>
<evidence type="ECO:0000256" key="1">
    <source>
        <dbReference type="SAM" id="MobiDB-lite"/>
    </source>
</evidence>
<comment type="caution">
    <text evidence="2">The sequence shown here is derived from an EMBL/GenBank/DDBJ whole genome shotgun (WGS) entry which is preliminary data.</text>
</comment>
<sequence>MLPPRSATSPGDSSSARAQGATLRAEAEVAPRSSTETFEKPLKGKMDILVAGGPDYQRFIFMAHAQRYGVEDAVEVTDRRDFEIALLNSQKYSQDQPFVVFLGDESWLQVLKKHDFSERPLYLVNVNVTSSNPDAYHRHVFSSVEPKEVESLLLEVLHTWWPAACGDRDRKSLSGVAGATAGYHQGAAP</sequence>
<evidence type="ECO:0000313" key="3">
    <source>
        <dbReference type="Proteomes" id="UP000604046"/>
    </source>
</evidence>
<dbReference type="AlphaFoldDB" id="A0A812V5H8"/>
<name>A0A812V5H8_9DINO</name>
<dbReference type="Proteomes" id="UP000604046">
    <property type="component" value="Unassembled WGS sequence"/>
</dbReference>
<keyword evidence="3" id="KW-1185">Reference proteome</keyword>
<accession>A0A812V5H8</accession>
<dbReference type="OrthoDB" id="411416at2759"/>
<evidence type="ECO:0000313" key="2">
    <source>
        <dbReference type="EMBL" id="CAE7603003.1"/>
    </source>
</evidence>
<reference evidence="2" key="1">
    <citation type="submission" date="2021-02" db="EMBL/GenBank/DDBJ databases">
        <authorList>
            <person name="Dougan E. K."/>
            <person name="Rhodes N."/>
            <person name="Thang M."/>
            <person name="Chan C."/>
        </authorList>
    </citation>
    <scope>NUCLEOTIDE SEQUENCE</scope>
</reference>
<organism evidence="2 3">
    <name type="scientific">Symbiodinium natans</name>
    <dbReference type="NCBI Taxonomy" id="878477"/>
    <lineage>
        <taxon>Eukaryota</taxon>
        <taxon>Sar</taxon>
        <taxon>Alveolata</taxon>
        <taxon>Dinophyceae</taxon>
        <taxon>Suessiales</taxon>
        <taxon>Symbiodiniaceae</taxon>
        <taxon>Symbiodinium</taxon>
    </lineage>
</organism>
<protein>
    <submittedName>
        <fullName evidence="2">Uncharacterized protein</fullName>
    </submittedName>
</protein>
<proteinExistence type="predicted"/>
<feature type="compositionally biased region" description="Polar residues" evidence="1">
    <location>
        <begin position="1"/>
        <end position="17"/>
    </location>
</feature>
<feature type="region of interest" description="Disordered" evidence="1">
    <location>
        <begin position="1"/>
        <end position="37"/>
    </location>
</feature>
<dbReference type="EMBL" id="CAJNDS010002801">
    <property type="protein sequence ID" value="CAE7603003.1"/>
    <property type="molecule type" value="Genomic_DNA"/>
</dbReference>